<gene>
    <name evidence="2" type="ORF">Adt_32881</name>
</gene>
<evidence type="ECO:0000256" key="1">
    <source>
        <dbReference type="SAM" id="MobiDB-lite"/>
    </source>
</evidence>
<feature type="region of interest" description="Disordered" evidence="1">
    <location>
        <begin position="1"/>
        <end position="25"/>
    </location>
</feature>
<dbReference type="EMBL" id="JBFOLK010000010">
    <property type="protein sequence ID" value="KAL2479915.1"/>
    <property type="molecule type" value="Genomic_DNA"/>
</dbReference>
<dbReference type="Proteomes" id="UP001604336">
    <property type="component" value="Unassembled WGS sequence"/>
</dbReference>
<organism evidence="2 3">
    <name type="scientific">Abeliophyllum distichum</name>
    <dbReference type="NCBI Taxonomy" id="126358"/>
    <lineage>
        <taxon>Eukaryota</taxon>
        <taxon>Viridiplantae</taxon>
        <taxon>Streptophyta</taxon>
        <taxon>Embryophyta</taxon>
        <taxon>Tracheophyta</taxon>
        <taxon>Spermatophyta</taxon>
        <taxon>Magnoliopsida</taxon>
        <taxon>eudicotyledons</taxon>
        <taxon>Gunneridae</taxon>
        <taxon>Pentapetalae</taxon>
        <taxon>asterids</taxon>
        <taxon>lamiids</taxon>
        <taxon>Lamiales</taxon>
        <taxon>Oleaceae</taxon>
        <taxon>Forsythieae</taxon>
        <taxon>Abeliophyllum</taxon>
    </lineage>
</organism>
<accession>A0ABD1QUN1</accession>
<protein>
    <submittedName>
        <fullName evidence="2">Uncharacterized protein</fullName>
    </submittedName>
</protein>
<keyword evidence="3" id="KW-1185">Reference proteome</keyword>
<evidence type="ECO:0000313" key="2">
    <source>
        <dbReference type="EMBL" id="KAL2479915.1"/>
    </source>
</evidence>
<comment type="caution">
    <text evidence="2">The sequence shown here is derived from an EMBL/GenBank/DDBJ whole genome shotgun (WGS) entry which is preliminary data.</text>
</comment>
<proteinExistence type="predicted"/>
<dbReference type="AlphaFoldDB" id="A0ABD1QUN1"/>
<sequence length="104" mass="11747">MGQMAKLLSERQQEKLPSNTETNPREHLKAITTRSGVQLPEIEVRRNVNIQDNTPSTNDEPVDQLKIPQDASQEIDLDAPPAKATLQVKAYVPPIPFPQRMKKH</sequence>
<reference evidence="3" key="1">
    <citation type="submission" date="2024-07" db="EMBL/GenBank/DDBJ databases">
        <title>Two chromosome-level genome assemblies of Korean endemic species Abeliophyllum distichum and Forsythia ovata (Oleaceae).</title>
        <authorList>
            <person name="Jang H."/>
        </authorList>
    </citation>
    <scope>NUCLEOTIDE SEQUENCE [LARGE SCALE GENOMIC DNA]</scope>
</reference>
<evidence type="ECO:0000313" key="3">
    <source>
        <dbReference type="Proteomes" id="UP001604336"/>
    </source>
</evidence>
<name>A0ABD1QUN1_9LAMI</name>